<gene>
    <name evidence="7" type="ORF">EDB92DRAFT_1829770</name>
</gene>
<keyword evidence="3 5" id="KW-1133">Transmembrane helix</keyword>
<feature type="transmembrane region" description="Helical" evidence="5">
    <location>
        <begin position="431"/>
        <end position="453"/>
    </location>
</feature>
<keyword evidence="2 5" id="KW-0812">Transmembrane</keyword>
<comment type="caution">
    <text evidence="7">The sequence shown here is derived from an EMBL/GenBank/DDBJ whole genome shotgun (WGS) entry which is preliminary data.</text>
</comment>
<dbReference type="PROSITE" id="PS00216">
    <property type="entry name" value="SUGAR_TRANSPORT_1"/>
    <property type="match status" value="1"/>
</dbReference>
<comment type="subcellular location">
    <subcellularLocation>
        <location evidence="1">Membrane</location>
        <topology evidence="1">Multi-pass membrane protein</topology>
    </subcellularLocation>
</comment>
<dbReference type="EMBL" id="JAKELL010000002">
    <property type="protein sequence ID" value="KAH9000180.1"/>
    <property type="molecule type" value="Genomic_DNA"/>
</dbReference>
<feature type="transmembrane region" description="Helical" evidence="5">
    <location>
        <begin position="65"/>
        <end position="85"/>
    </location>
</feature>
<sequence length="470" mass="52210">MKDSLDVISVEYEVGDKRDPINFSQERKWVMTLVACLFTGVSAAAASSYNFGFPSMTRDLNCTDFQATIGFSVFPLGFALTPLFTAPFSEEFGRRPLYLVSGVGFLAMHILLASAKNINTVVIARLLGGAFGSTGATMVGGTIADIWQPKQRGLPMSLFALSAIGGTGLGPVGGAWIEANSHLQWRWIQWFQAIAAGVVLVALVLLMRETRTSVVLTSIAKDLRKRTGNERYMARIELERPSLKSLLIISCTRPLYFLVTEPVVTSISLWVGFAWGVFYCMIESIVPIFSHVHNFNIGETGTVFVAAFLGSLLGFCSNFHQERVYQRSVRERGPEARLTWARFAGIMFPVGMFVYAWTSFSRVPWIAMTIGIVIFIWATFIIYLAAFTYLADCYGTYASSAIAAQSLSRNLLGMAFPLFTKQMFATLTYQWGNTLFGCIALLMVPLPWILFYYGPAIRARSKISQRTMER</sequence>
<feature type="transmembrane region" description="Helical" evidence="5">
    <location>
        <begin position="97"/>
        <end position="115"/>
    </location>
</feature>
<keyword evidence="8" id="KW-1185">Reference proteome</keyword>
<dbReference type="AlphaFoldDB" id="A0AAD4QF33"/>
<feature type="transmembrane region" description="Helical" evidence="5">
    <location>
        <begin position="156"/>
        <end position="177"/>
    </location>
</feature>
<feature type="transmembrane region" description="Helical" evidence="5">
    <location>
        <begin position="340"/>
        <end position="357"/>
    </location>
</feature>
<name>A0AAD4QF33_9AGAM</name>
<dbReference type="InterPro" id="IPR036259">
    <property type="entry name" value="MFS_trans_sf"/>
</dbReference>
<dbReference type="SUPFAM" id="SSF103473">
    <property type="entry name" value="MFS general substrate transporter"/>
    <property type="match status" value="1"/>
</dbReference>
<dbReference type="InterPro" id="IPR011701">
    <property type="entry name" value="MFS"/>
</dbReference>
<feature type="transmembrane region" description="Helical" evidence="5">
    <location>
        <begin position="29"/>
        <end position="53"/>
    </location>
</feature>
<feature type="transmembrane region" description="Helical" evidence="5">
    <location>
        <begin position="189"/>
        <end position="207"/>
    </location>
</feature>
<dbReference type="Proteomes" id="UP001201163">
    <property type="component" value="Unassembled WGS sequence"/>
</dbReference>
<dbReference type="GO" id="GO:0022857">
    <property type="term" value="F:transmembrane transporter activity"/>
    <property type="evidence" value="ECO:0007669"/>
    <property type="project" value="InterPro"/>
</dbReference>
<reference evidence="7" key="1">
    <citation type="submission" date="2022-01" db="EMBL/GenBank/DDBJ databases">
        <title>Comparative genomics reveals a dynamic genome evolution in the ectomycorrhizal milk-cap (Lactarius) mushrooms.</title>
        <authorList>
            <consortium name="DOE Joint Genome Institute"/>
            <person name="Lebreton A."/>
            <person name="Tang N."/>
            <person name="Kuo A."/>
            <person name="LaButti K."/>
            <person name="Drula E."/>
            <person name="Barry K."/>
            <person name="Clum A."/>
            <person name="Lipzen A."/>
            <person name="Mousain D."/>
            <person name="Ng V."/>
            <person name="Wang R."/>
            <person name="Wang X."/>
            <person name="Dai Y."/>
            <person name="Henrissat B."/>
            <person name="Grigoriev I.V."/>
            <person name="Guerin-Laguette A."/>
            <person name="Yu F."/>
            <person name="Martin F.M."/>
        </authorList>
    </citation>
    <scope>NUCLEOTIDE SEQUENCE</scope>
    <source>
        <strain evidence="7">QP</strain>
    </source>
</reference>
<feature type="domain" description="Major facilitator superfamily (MFS) profile" evidence="6">
    <location>
        <begin position="28"/>
        <end position="458"/>
    </location>
</feature>
<feature type="transmembrane region" description="Helical" evidence="5">
    <location>
        <begin position="363"/>
        <end position="385"/>
    </location>
</feature>
<dbReference type="InterPro" id="IPR005829">
    <property type="entry name" value="Sugar_transporter_CS"/>
</dbReference>
<dbReference type="GO" id="GO:0140115">
    <property type="term" value="P:export across plasma membrane"/>
    <property type="evidence" value="ECO:0007669"/>
    <property type="project" value="UniProtKB-ARBA"/>
</dbReference>
<evidence type="ECO:0000256" key="3">
    <source>
        <dbReference type="ARBA" id="ARBA00022989"/>
    </source>
</evidence>
<dbReference type="PANTHER" id="PTHR23502">
    <property type="entry name" value="MAJOR FACILITATOR SUPERFAMILY"/>
    <property type="match status" value="1"/>
</dbReference>
<dbReference type="PANTHER" id="PTHR23502:SF134">
    <property type="entry name" value="MAJOR FACILITATOR SUPERFAMILY (MFS) PROFILE DOMAIN-CONTAINING PROTEIN-RELATED"/>
    <property type="match status" value="1"/>
</dbReference>
<dbReference type="FunFam" id="1.20.1250.20:FF:000082">
    <property type="entry name" value="MFS multidrug transporter, putative"/>
    <property type="match status" value="1"/>
</dbReference>
<dbReference type="GO" id="GO:0042908">
    <property type="term" value="P:xenobiotic transport"/>
    <property type="evidence" value="ECO:0007669"/>
    <property type="project" value="UniProtKB-ARBA"/>
</dbReference>
<accession>A0AAD4QF33</accession>
<feature type="transmembrane region" description="Helical" evidence="5">
    <location>
        <begin position="397"/>
        <end position="419"/>
    </location>
</feature>
<organism evidence="7 8">
    <name type="scientific">Lactarius akahatsu</name>
    <dbReference type="NCBI Taxonomy" id="416441"/>
    <lineage>
        <taxon>Eukaryota</taxon>
        <taxon>Fungi</taxon>
        <taxon>Dikarya</taxon>
        <taxon>Basidiomycota</taxon>
        <taxon>Agaricomycotina</taxon>
        <taxon>Agaricomycetes</taxon>
        <taxon>Russulales</taxon>
        <taxon>Russulaceae</taxon>
        <taxon>Lactarius</taxon>
    </lineage>
</organism>
<feature type="transmembrane region" description="Helical" evidence="5">
    <location>
        <begin position="121"/>
        <end position="144"/>
    </location>
</feature>
<evidence type="ECO:0000256" key="5">
    <source>
        <dbReference type="SAM" id="Phobius"/>
    </source>
</evidence>
<dbReference type="InterPro" id="IPR020846">
    <property type="entry name" value="MFS_dom"/>
</dbReference>
<evidence type="ECO:0000313" key="7">
    <source>
        <dbReference type="EMBL" id="KAH9000180.1"/>
    </source>
</evidence>
<proteinExistence type="predicted"/>
<dbReference type="Pfam" id="PF07690">
    <property type="entry name" value="MFS_1"/>
    <property type="match status" value="1"/>
</dbReference>
<evidence type="ECO:0000313" key="8">
    <source>
        <dbReference type="Proteomes" id="UP001201163"/>
    </source>
</evidence>
<feature type="transmembrane region" description="Helical" evidence="5">
    <location>
        <begin position="301"/>
        <end position="319"/>
    </location>
</feature>
<evidence type="ECO:0000256" key="4">
    <source>
        <dbReference type="ARBA" id="ARBA00023136"/>
    </source>
</evidence>
<protein>
    <submittedName>
        <fullName evidence="7">Major facilitator superfamily domain-containing protein</fullName>
    </submittedName>
</protein>
<evidence type="ECO:0000256" key="2">
    <source>
        <dbReference type="ARBA" id="ARBA00022692"/>
    </source>
</evidence>
<dbReference type="Gene3D" id="1.20.1250.20">
    <property type="entry name" value="MFS general substrate transporter like domains"/>
    <property type="match status" value="1"/>
</dbReference>
<dbReference type="GO" id="GO:0005886">
    <property type="term" value="C:plasma membrane"/>
    <property type="evidence" value="ECO:0007669"/>
    <property type="project" value="TreeGrafter"/>
</dbReference>
<feature type="transmembrane region" description="Helical" evidence="5">
    <location>
        <begin position="267"/>
        <end position="289"/>
    </location>
</feature>
<keyword evidence="4 5" id="KW-0472">Membrane</keyword>
<dbReference type="PROSITE" id="PS50850">
    <property type="entry name" value="MFS"/>
    <property type="match status" value="1"/>
</dbReference>
<evidence type="ECO:0000256" key="1">
    <source>
        <dbReference type="ARBA" id="ARBA00004141"/>
    </source>
</evidence>
<evidence type="ECO:0000259" key="6">
    <source>
        <dbReference type="PROSITE" id="PS50850"/>
    </source>
</evidence>